<organism evidence="2 3">
    <name type="scientific">Paxillus involutus ATCC 200175</name>
    <dbReference type="NCBI Taxonomy" id="664439"/>
    <lineage>
        <taxon>Eukaryota</taxon>
        <taxon>Fungi</taxon>
        <taxon>Dikarya</taxon>
        <taxon>Basidiomycota</taxon>
        <taxon>Agaricomycotina</taxon>
        <taxon>Agaricomycetes</taxon>
        <taxon>Agaricomycetidae</taxon>
        <taxon>Boletales</taxon>
        <taxon>Paxilineae</taxon>
        <taxon>Paxillaceae</taxon>
        <taxon>Paxillus</taxon>
    </lineage>
</organism>
<accession>A0A0C9TCS3</accession>
<dbReference type="EMBL" id="KN821292">
    <property type="protein sequence ID" value="KIJ05051.1"/>
    <property type="molecule type" value="Genomic_DNA"/>
</dbReference>
<protein>
    <submittedName>
        <fullName evidence="2">Uncharacterized protein</fullName>
    </submittedName>
</protein>
<dbReference type="HOGENOM" id="CLU_2278326_0_0_1"/>
<reference evidence="3" key="2">
    <citation type="submission" date="2015-01" db="EMBL/GenBank/DDBJ databases">
        <title>Evolutionary Origins and Diversification of the Mycorrhizal Mutualists.</title>
        <authorList>
            <consortium name="DOE Joint Genome Institute"/>
            <consortium name="Mycorrhizal Genomics Consortium"/>
            <person name="Kohler A."/>
            <person name="Kuo A."/>
            <person name="Nagy L.G."/>
            <person name="Floudas D."/>
            <person name="Copeland A."/>
            <person name="Barry K.W."/>
            <person name="Cichocki N."/>
            <person name="Veneault-Fourrey C."/>
            <person name="LaButti K."/>
            <person name="Lindquist E.A."/>
            <person name="Lipzen A."/>
            <person name="Lundell T."/>
            <person name="Morin E."/>
            <person name="Murat C."/>
            <person name="Riley R."/>
            <person name="Ohm R."/>
            <person name="Sun H."/>
            <person name="Tunlid A."/>
            <person name="Henrissat B."/>
            <person name="Grigoriev I.V."/>
            <person name="Hibbett D.S."/>
            <person name="Martin F."/>
        </authorList>
    </citation>
    <scope>NUCLEOTIDE SEQUENCE [LARGE SCALE GENOMIC DNA]</scope>
    <source>
        <strain evidence="3">ATCC 200175</strain>
    </source>
</reference>
<evidence type="ECO:0000256" key="1">
    <source>
        <dbReference type="SAM" id="MobiDB-lite"/>
    </source>
</evidence>
<sequence>MFEDIPDSARICIDFHKCLRFQEAVVPHALTSREHELQISPFLQGGDSDHWRDSTPDLFSSNTIAPAAVTDEPVPSSATDAERTPSIPISPTDQMETTPSSP</sequence>
<dbReference type="AlphaFoldDB" id="A0A0C9TCS3"/>
<evidence type="ECO:0000313" key="3">
    <source>
        <dbReference type="Proteomes" id="UP000053647"/>
    </source>
</evidence>
<keyword evidence="3" id="KW-1185">Reference proteome</keyword>
<dbReference type="Proteomes" id="UP000053647">
    <property type="component" value="Unassembled WGS sequence"/>
</dbReference>
<feature type="region of interest" description="Disordered" evidence="1">
    <location>
        <begin position="42"/>
        <end position="102"/>
    </location>
</feature>
<reference evidence="2 3" key="1">
    <citation type="submission" date="2014-06" db="EMBL/GenBank/DDBJ databases">
        <authorList>
            <consortium name="DOE Joint Genome Institute"/>
            <person name="Kuo A."/>
            <person name="Kohler A."/>
            <person name="Nagy L.G."/>
            <person name="Floudas D."/>
            <person name="Copeland A."/>
            <person name="Barry K.W."/>
            <person name="Cichocki N."/>
            <person name="Veneault-Fourrey C."/>
            <person name="LaButti K."/>
            <person name="Lindquist E.A."/>
            <person name="Lipzen A."/>
            <person name="Lundell T."/>
            <person name="Morin E."/>
            <person name="Murat C."/>
            <person name="Sun H."/>
            <person name="Tunlid A."/>
            <person name="Henrissat B."/>
            <person name="Grigoriev I.V."/>
            <person name="Hibbett D.S."/>
            <person name="Martin F."/>
            <person name="Nordberg H.P."/>
            <person name="Cantor M.N."/>
            <person name="Hua S.X."/>
        </authorList>
    </citation>
    <scope>NUCLEOTIDE SEQUENCE [LARGE SCALE GENOMIC DNA]</scope>
    <source>
        <strain evidence="2 3">ATCC 200175</strain>
    </source>
</reference>
<evidence type="ECO:0000313" key="2">
    <source>
        <dbReference type="EMBL" id="KIJ05051.1"/>
    </source>
</evidence>
<proteinExistence type="predicted"/>
<feature type="compositionally biased region" description="Polar residues" evidence="1">
    <location>
        <begin position="87"/>
        <end position="102"/>
    </location>
</feature>
<name>A0A0C9TCS3_PAXIN</name>
<gene>
    <name evidence="2" type="ORF">PAXINDRAFT_21669</name>
</gene>